<accession>A0A803J2D4</accession>
<feature type="compositionally biased region" description="Basic and acidic residues" evidence="3">
    <location>
        <begin position="426"/>
        <end position="435"/>
    </location>
</feature>
<dbReference type="InterPro" id="IPR013762">
    <property type="entry name" value="Integrase-like_cat_sf"/>
</dbReference>
<dbReference type="GO" id="GO:0006310">
    <property type="term" value="P:DNA recombination"/>
    <property type="evidence" value="ECO:0007669"/>
    <property type="project" value="UniProtKB-KW"/>
</dbReference>
<dbReference type="Ensembl" id="ENSXETT00000117490">
    <property type="protein sequence ID" value="ENSXETP00000101975"/>
    <property type="gene ID" value="ENSXETG00000047892"/>
</dbReference>
<dbReference type="Gene3D" id="1.10.443.10">
    <property type="entry name" value="Intergrase catalytic core"/>
    <property type="match status" value="1"/>
</dbReference>
<feature type="region of interest" description="Disordered" evidence="3">
    <location>
        <begin position="1"/>
        <end position="23"/>
    </location>
</feature>
<feature type="compositionally biased region" description="Polar residues" evidence="3">
    <location>
        <begin position="401"/>
        <end position="410"/>
    </location>
</feature>
<dbReference type="PANTHER" id="PTHR33066">
    <property type="entry name" value="INTEGRASE_SAM-LIKE_N DOMAIN-CONTAINING PROTEIN"/>
    <property type="match status" value="1"/>
</dbReference>
<feature type="region of interest" description="Disordered" evidence="3">
    <location>
        <begin position="38"/>
        <end position="82"/>
    </location>
</feature>
<name>A0A803J2D4_XENTR</name>
<dbReference type="Gene3D" id="1.10.150.130">
    <property type="match status" value="1"/>
</dbReference>
<dbReference type="InterPro" id="IPR011010">
    <property type="entry name" value="DNA_brk_join_enz"/>
</dbReference>
<reference evidence="4" key="2">
    <citation type="submission" date="2021-03" db="UniProtKB">
        <authorList>
            <consortium name="Ensembl"/>
        </authorList>
    </citation>
    <scope>IDENTIFICATION</scope>
</reference>
<dbReference type="AlphaFoldDB" id="A0A803J2D4"/>
<feature type="region of interest" description="Disordered" evidence="3">
    <location>
        <begin position="183"/>
        <end position="208"/>
    </location>
</feature>
<dbReference type="GeneTree" id="ENSGT01070000254374"/>
<evidence type="ECO:0000256" key="2">
    <source>
        <dbReference type="ARBA" id="ARBA00023172"/>
    </source>
</evidence>
<dbReference type="SUPFAM" id="SSF56349">
    <property type="entry name" value="DNA breaking-rejoining enzymes"/>
    <property type="match status" value="1"/>
</dbReference>
<proteinExistence type="predicted"/>
<dbReference type="SUPFAM" id="SSF47823">
    <property type="entry name" value="lambda integrase-like, N-terminal domain"/>
    <property type="match status" value="1"/>
</dbReference>
<evidence type="ECO:0000256" key="3">
    <source>
        <dbReference type="SAM" id="MobiDB-lite"/>
    </source>
</evidence>
<keyword evidence="2" id="KW-0233">DNA recombination</keyword>
<feature type="compositionally biased region" description="Pro residues" evidence="3">
    <location>
        <begin position="189"/>
        <end position="200"/>
    </location>
</feature>
<protein>
    <recommendedName>
        <fullName evidence="5">Tyr recombinase domain-containing protein</fullName>
    </recommendedName>
</protein>
<feature type="region of interest" description="Disordered" evidence="3">
    <location>
        <begin position="532"/>
        <end position="557"/>
    </location>
</feature>
<feature type="compositionally biased region" description="Pro residues" evidence="3">
    <location>
        <begin position="314"/>
        <end position="323"/>
    </location>
</feature>
<dbReference type="GO" id="GO:0003677">
    <property type="term" value="F:DNA binding"/>
    <property type="evidence" value="ECO:0007669"/>
    <property type="project" value="UniProtKB-KW"/>
</dbReference>
<feature type="compositionally biased region" description="Polar residues" evidence="3">
    <location>
        <begin position="1"/>
        <end position="11"/>
    </location>
</feature>
<dbReference type="PANTHER" id="PTHR33066:SF2">
    <property type="entry name" value="FILAGGRIN-2-LIKE"/>
    <property type="match status" value="1"/>
</dbReference>
<organism evidence="4">
    <name type="scientific">Xenopus tropicalis</name>
    <name type="common">Western clawed frog</name>
    <name type="synonym">Silurana tropicalis</name>
    <dbReference type="NCBI Taxonomy" id="8364"/>
    <lineage>
        <taxon>Eukaryota</taxon>
        <taxon>Metazoa</taxon>
        <taxon>Chordata</taxon>
        <taxon>Craniata</taxon>
        <taxon>Vertebrata</taxon>
        <taxon>Euteleostomi</taxon>
        <taxon>Amphibia</taxon>
        <taxon>Batrachia</taxon>
        <taxon>Anura</taxon>
        <taxon>Pipoidea</taxon>
        <taxon>Pipidae</taxon>
        <taxon>Xenopodinae</taxon>
        <taxon>Xenopus</taxon>
        <taxon>Silurana</taxon>
    </lineage>
</organism>
<evidence type="ECO:0008006" key="5">
    <source>
        <dbReference type="Google" id="ProtNLM"/>
    </source>
</evidence>
<feature type="region of interest" description="Disordered" evidence="3">
    <location>
        <begin position="303"/>
        <end position="325"/>
    </location>
</feature>
<feature type="region of interest" description="Disordered" evidence="3">
    <location>
        <begin position="357"/>
        <end position="462"/>
    </location>
</feature>
<dbReference type="InParanoid" id="A0A803J2D4"/>
<dbReference type="InterPro" id="IPR010998">
    <property type="entry name" value="Integrase_recombinase_N"/>
</dbReference>
<sequence length="951" mass="104368">MAILNNRQVGSPTRCFGLQDPIPPRPPLQVYRVKYPSHGTKETRSQTSHKHHANRQSGHTSTSTRKEGGFLLKPLPRPKEGRVIPAGIRPEGLKQVPSGTVVQNGITSLRYSQRPARGLLHVHRLKRRLPTHTYTPRPPEIPTLRIRRKSLPVSGLTLRPGHGSTCLHKGNGSLGGLHATTGTLRTPIPRRPPTASPDPCPSTKRNHNMRTHLRGTRVADTPQKKYAATNTVHHLSGRPIRLQATQSLPDKGKTEMHISRGTTSRILHGNHRKDMHAPSGPDDLNHRGSAFCSISHAAATTGVPQTMGKASPQPQQPNTPVPPHKSLLTMVASTQQSPKRQDLLLHQLGRHHNRRQLTRLGRRLQSQDGPREMVLTGEGPPHQPTGAPSSVPIHHPLDTPTGGTPSQSPIRQCHHRGIHKSPGGHQEPRRLERGLPDTPVGRGLSLPPYSSIHPGSPQLGGRFPQPKLCRPRGMVPQHNSVPANHTTMGNATGRPDGFPVQSSTSPLLHQISGPTGTRGRCNVHPVDLRLGVHIPSHTHDPPSPPQTPSVPNHSHSHHPVLAEKTVVLRTPNTRNSTAMEAPAKAGPPTPGQTSPPWTGKLGTHGVAIETAIWSRKGFSTRVTSTLMKARKSVTMKAYHRIWNTFLTRCTGTQRSTSKCHIPTLLEFLQNGLDKGLGVNSLKVQVSALSLLFQHQLATHPDVRTFLQAATHIKPPYKSPLPPWDLNLVLRTLQYAPFEPLATSDLKLLTWKVAFLVAISSARRISELGALSHKPPYCIFHEDKAVLRTLPTFIPKVNSAFHLNQEIVLPSLCPKPASPQERLLHNLDVVRALKFYIHRTANTRKSDSLFVLYGPQHKGAKASKASIARWIKALITSIYRDKGLPIPFKTSAHTTRALSTSWALANAASTEQICKAATWSSIHTFTKFYKFNVFSSAEAAFGRKVLQSAVQQ</sequence>
<keyword evidence="1" id="KW-0238">DNA-binding</keyword>
<evidence type="ECO:0000256" key="1">
    <source>
        <dbReference type="ARBA" id="ARBA00023125"/>
    </source>
</evidence>
<reference evidence="4" key="1">
    <citation type="journal article" date="2010" name="Science">
        <title>The genome of the Western clawed frog Xenopus tropicalis.</title>
        <authorList>
            <person name="Hellsten U."/>
            <person name="Harland R.M."/>
            <person name="Gilchrist M.J."/>
            <person name="Hendrix D."/>
            <person name="Jurka J."/>
            <person name="Kapitonov V."/>
            <person name="Ovcharenko I."/>
            <person name="Putnam N.H."/>
            <person name="Shu S."/>
            <person name="Taher L."/>
            <person name="Blitz I.L."/>
            <person name="Blumberg B."/>
            <person name="Dichmann D.S."/>
            <person name="Dubchak I."/>
            <person name="Amaya E."/>
            <person name="Detter J.C."/>
            <person name="Fletcher R."/>
            <person name="Gerhard D.S."/>
            <person name="Goodstein D."/>
            <person name="Graves T."/>
            <person name="Grigoriev I.V."/>
            <person name="Grimwood J."/>
            <person name="Kawashima T."/>
            <person name="Lindquist E."/>
            <person name="Lucas S.M."/>
            <person name="Mead P.E."/>
            <person name="Mitros T."/>
            <person name="Ogino H."/>
            <person name="Ohta Y."/>
            <person name="Poliakov A.V."/>
            <person name="Pollet N."/>
            <person name="Robert J."/>
            <person name="Salamov A."/>
            <person name="Sater A.K."/>
            <person name="Schmutz J."/>
            <person name="Terry A."/>
            <person name="Vize P.D."/>
            <person name="Warren W.C."/>
            <person name="Wells D."/>
            <person name="Wills A."/>
            <person name="Wilson R.K."/>
            <person name="Zimmerman L.B."/>
            <person name="Zorn A.M."/>
            <person name="Grainger R."/>
            <person name="Grammer T."/>
            <person name="Khokha M.K."/>
            <person name="Richardson P.M."/>
            <person name="Rokhsar D.S."/>
        </authorList>
    </citation>
    <scope>NUCLEOTIDE SEQUENCE [LARGE SCALE GENOMIC DNA]</scope>
    <source>
        <strain evidence="4">Nigerian</strain>
    </source>
</reference>
<dbReference type="GO" id="GO:0015074">
    <property type="term" value="P:DNA integration"/>
    <property type="evidence" value="ECO:0007669"/>
    <property type="project" value="InterPro"/>
</dbReference>
<evidence type="ECO:0000313" key="4">
    <source>
        <dbReference type="Ensembl" id="ENSXETP00000101975"/>
    </source>
</evidence>
<feature type="region of interest" description="Disordered" evidence="3">
    <location>
        <begin position="575"/>
        <end position="596"/>
    </location>
</feature>